<dbReference type="Proteomes" id="UP000073601">
    <property type="component" value="Unassembled WGS sequence"/>
</dbReference>
<keyword evidence="7" id="KW-1185">Reference proteome</keyword>
<protein>
    <recommendedName>
        <fullName evidence="2">diguanylate cyclase</fullName>
        <ecNumber evidence="2">2.7.7.65</ecNumber>
    </recommendedName>
</protein>
<dbReference type="GO" id="GO:0052621">
    <property type="term" value="F:diguanylate cyclase activity"/>
    <property type="evidence" value="ECO:0007669"/>
    <property type="project" value="UniProtKB-EC"/>
</dbReference>
<dbReference type="FunFam" id="3.30.70.270:FF:000001">
    <property type="entry name" value="Diguanylate cyclase domain protein"/>
    <property type="match status" value="1"/>
</dbReference>
<dbReference type="Gene3D" id="6.10.340.10">
    <property type="match status" value="1"/>
</dbReference>
<dbReference type="SMART" id="SM00267">
    <property type="entry name" value="GGDEF"/>
    <property type="match status" value="1"/>
</dbReference>
<dbReference type="EC" id="2.7.7.65" evidence="2"/>
<dbReference type="InterPro" id="IPR000160">
    <property type="entry name" value="GGDEF_dom"/>
</dbReference>
<dbReference type="RefSeq" id="WP_062708139.1">
    <property type="nucleotide sequence ID" value="NZ_CAWRCI010000013.1"/>
</dbReference>
<gene>
    <name evidence="6" type="primary">cph2_5</name>
    <name evidence="6" type="ORF">GMA8713_01785</name>
</gene>
<dbReference type="AlphaFoldDB" id="A0A128F428"/>
<comment type="catalytic activity">
    <reaction evidence="3">
        <text>2 GTP = 3',3'-c-di-GMP + 2 diphosphate</text>
        <dbReference type="Rhea" id="RHEA:24898"/>
        <dbReference type="ChEBI" id="CHEBI:33019"/>
        <dbReference type="ChEBI" id="CHEBI:37565"/>
        <dbReference type="ChEBI" id="CHEBI:58805"/>
        <dbReference type="EC" id="2.7.7.65"/>
    </reaction>
</comment>
<comment type="cofactor">
    <cofactor evidence="1">
        <name>Mg(2+)</name>
        <dbReference type="ChEBI" id="CHEBI:18420"/>
    </cofactor>
</comment>
<evidence type="ECO:0000256" key="2">
    <source>
        <dbReference type="ARBA" id="ARBA00012528"/>
    </source>
</evidence>
<feature type="transmembrane region" description="Helical" evidence="4">
    <location>
        <begin position="6"/>
        <end position="28"/>
    </location>
</feature>
<dbReference type="GO" id="GO:1902201">
    <property type="term" value="P:negative regulation of bacterial-type flagellum-dependent cell motility"/>
    <property type="evidence" value="ECO:0007669"/>
    <property type="project" value="TreeGrafter"/>
</dbReference>
<dbReference type="CDD" id="cd06225">
    <property type="entry name" value="HAMP"/>
    <property type="match status" value="1"/>
</dbReference>
<dbReference type="GO" id="GO:0043709">
    <property type="term" value="P:cell adhesion involved in single-species biofilm formation"/>
    <property type="evidence" value="ECO:0007669"/>
    <property type="project" value="TreeGrafter"/>
</dbReference>
<dbReference type="Gene3D" id="3.30.70.270">
    <property type="match status" value="1"/>
</dbReference>
<dbReference type="OrthoDB" id="9812260at2"/>
<dbReference type="PANTHER" id="PTHR45138:SF9">
    <property type="entry name" value="DIGUANYLATE CYCLASE DGCM-RELATED"/>
    <property type="match status" value="1"/>
</dbReference>
<dbReference type="PROSITE" id="PS50887">
    <property type="entry name" value="GGDEF"/>
    <property type="match status" value="1"/>
</dbReference>
<keyword evidence="4" id="KW-1133">Transmembrane helix</keyword>
<dbReference type="InterPro" id="IPR029787">
    <property type="entry name" value="Nucleotide_cyclase"/>
</dbReference>
<dbReference type="CDD" id="cd01949">
    <property type="entry name" value="GGDEF"/>
    <property type="match status" value="1"/>
</dbReference>
<sequence length="492" mass="55574">MLNRFTINQLLFVSHLMLVVILIAGMSYSRYQSEWTTRVNHEAALIERAILPMMREVSSAVAGRNYAALTMPSQKESLTNIEALLFLDIQGTSDYKDNKVCVRYFRERGEIWRTDVSSEELSIARQRRKDLAINLQRHNLNDVTKRKLTFLLKKADDDLAALELGVARTSEFSAPWPLKPQSGKYELLPEYGIVTLQLPLFNKNGGNIYAVFDASNLFSLKHEIYLTIAIEAVIALMVSLLLIVGVTHWLVAPLRTLAEQMDKDIEQLNIAALDEINRSDEIGTLARGLHRLTRKTQSQLKLLKHLSDTDALTGLSGRHNYENRAEALFNTTRNQGASFGVIVCDIDFFKLYNDTFGHGKGDEVIKKIADVLLSATRNNDLCFRIGGEEFVVLLKVYEAESLIRIAERMRSEVEEMGIHHVSEHGAVTLSVGAVMVSPRATSLSYQDVFDFADKQLYVAKRAGRNRVIFKEIDKQQTPGKEHCDKQAIKTLD</sequence>
<organism evidence="6 7">
    <name type="scientific">Grimontia marina</name>
    <dbReference type="NCBI Taxonomy" id="646534"/>
    <lineage>
        <taxon>Bacteria</taxon>
        <taxon>Pseudomonadati</taxon>
        <taxon>Pseudomonadota</taxon>
        <taxon>Gammaproteobacteria</taxon>
        <taxon>Vibrionales</taxon>
        <taxon>Vibrionaceae</taxon>
        <taxon>Grimontia</taxon>
    </lineage>
</organism>
<dbReference type="GO" id="GO:0005886">
    <property type="term" value="C:plasma membrane"/>
    <property type="evidence" value="ECO:0007669"/>
    <property type="project" value="TreeGrafter"/>
</dbReference>
<dbReference type="EMBL" id="FIZY01000013">
    <property type="protein sequence ID" value="CZF81305.1"/>
    <property type="molecule type" value="Genomic_DNA"/>
</dbReference>
<accession>A0A128F428</accession>
<reference evidence="7" key="1">
    <citation type="submission" date="2016-02" db="EMBL/GenBank/DDBJ databases">
        <authorList>
            <person name="Rodrigo-Torres Lidia"/>
            <person name="Arahal R.David."/>
        </authorList>
    </citation>
    <scope>NUCLEOTIDE SEQUENCE [LARGE SCALE GENOMIC DNA]</scope>
    <source>
        <strain evidence="7">CECT 8713</strain>
    </source>
</reference>
<dbReference type="SUPFAM" id="SSF55073">
    <property type="entry name" value="Nucleotide cyclase"/>
    <property type="match status" value="1"/>
</dbReference>
<dbReference type="PANTHER" id="PTHR45138">
    <property type="entry name" value="REGULATORY COMPONENTS OF SENSORY TRANSDUCTION SYSTEM"/>
    <property type="match status" value="1"/>
</dbReference>
<evidence type="ECO:0000256" key="3">
    <source>
        <dbReference type="ARBA" id="ARBA00034247"/>
    </source>
</evidence>
<dbReference type="Pfam" id="PF00990">
    <property type="entry name" value="GGDEF"/>
    <property type="match status" value="1"/>
</dbReference>
<keyword evidence="4" id="KW-0812">Transmembrane</keyword>
<evidence type="ECO:0000259" key="5">
    <source>
        <dbReference type="PROSITE" id="PS50887"/>
    </source>
</evidence>
<dbReference type="InterPro" id="IPR050469">
    <property type="entry name" value="Diguanylate_Cyclase"/>
</dbReference>
<feature type="domain" description="GGDEF" evidence="5">
    <location>
        <begin position="337"/>
        <end position="472"/>
    </location>
</feature>
<proteinExistence type="predicted"/>
<keyword evidence="4" id="KW-0472">Membrane</keyword>
<evidence type="ECO:0000256" key="4">
    <source>
        <dbReference type="SAM" id="Phobius"/>
    </source>
</evidence>
<evidence type="ECO:0000256" key="1">
    <source>
        <dbReference type="ARBA" id="ARBA00001946"/>
    </source>
</evidence>
<name>A0A128F428_9GAMM</name>
<dbReference type="InterPro" id="IPR043128">
    <property type="entry name" value="Rev_trsase/Diguanyl_cyclase"/>
</dbReference>
<evidence type="ECO:0000313" key="6">
    <source>
        <dbReference type="EMBL" id="CZF81305.1"/>
    </source>
</evidence>
<dbReference type="NCBIfam" id="TIGR00254">
    <property type="entry name" value="GGDEF"/>
    <property type="match status" value="1"/>
</dbReference>
<feature type="transmembrane region" description="Helical" evidence="4">
    <location>
        <begin position="224"/>
        <end position="251"/>
    </location>
</feature>
<evidence type="ECO:0000313" key="7">
    <source>
        <dbReference type="Proteomes" id="UP000073601"/>
    </source>
</evidence>